<sequence>MSSNIIAQEIKESFKRYDSRIAIKFSILLGKSATEIQSDLVTALEDHAPSILTTKNWMRTISKGLFDMSDYSRFKRPLTACGDAQVAAVQQYLAEDRGKSCEEIAEDVLISKSSVHRLLLHKLDENIMFSRWISHLLTPDKKKDYKRRFSRQFIQRFQREQNGLLDRIVNLVETWVSLWNSGTKSQSAEWGDRYELDQRNHVESRIL</sequence>
<reference evidence="1 2" key="1">
    <citation type="journal article" date="2021" name="Elife">
        <title>Chloroplast acquisition without the gene transfer in kleptoplastic sea slugs, Plakobranchus ocellatus.</title>
        <authorList>
            <person name="Maeda T."/>
            <person name="Takahashi S."/>
            <person name="Yoshida T."/>
            <person name="Shimamura S."/>
            <person name="Takaki Y."/>
            <person name="Nagai Y."/>
            <person name="Toyoda A."/>
            <person name="Suzuki Y."/>
            <person name="Arimoto A."/>
            <person name="Ishii H."/>
            <person name="Satoh N."/>
            <person name="Nishiyama T."/>
            <person name="Hasebe M."/>
            <person name="Maruyama T."/>
            <person name="Minagawa J."/>
            <person name="Obokata J."/>
            <person name="Shigenobu S."/>
        </authorList>
    </citation>
    <scope>NUCLEOTIDE SEQUENCE [LARGE SCALE GENOMIC DNA]</scope>
</reference>
<name>A0AAV3Z7K7_9GAST</name>
<proteinExistence type="predicted"/>
<dbReference type="InterPro" id="IPR052709">
    <property type="entry name" value="Transposase-MT_Hybrid"/>
</dbReference>
<dbReference type="EMBL" id="BLXT01002187">
    <property type="protein sequence ID" value="GFN91860.1"/>
    <property type="molecule type" value="Genomic_DNA"/>
</dbReference>
<evidence type="ECO:0000313" key="1">
    <source>
        <dbReference type="EMBL" id="GFN91860.1"/>
    </source>
</evidence>
<organism evidence="1 2">
    <name type="scientific">Plakobranchus ocellatus</name>
    <dbReference type="NCBI Taxonomy" id="259542"/>
    <lineage>
        <taxon>Eukaryota</taxon>
        <taxon>Metazoa</taxon>
        <taxon>Spiralia</taxon>
        <taxon>Lophotrochozoa</taxon>
        <taxon>Mollusca</taxon>
        <taxon>Gastropoda</taxon>
        <taxon>Heterobranchia</taxon>
        <taxon>Euthyneura</taxon>
        <taxon>Panpulmonata</taxon>
        <taxon>Sacoglossa</taxon>
        <taxon>Placobranchoidea</taxon>
        <taxon>Plakobranchidae</taxon>
        <taxon>Plakobranchus</taxon>
    </lineage>
</organism>
<comment type="caution">
    <text evidence="1">The sequence shown here is derived from an EMBL/GenBank/DDBJ whole genome shotgun (WGS) entry which is preliminary data.</text>
</comment>
<protein>
    <submittedName>
        <fullName evidence="1">Histone-lysine N-methyltransferase SETMAR-like protein</fullName>
    </submittedName>
</protein>
<dbReference type="AlphaFoldDB" id="A0AAV3Z7K7"/>
<accession>A0AAV3Z7K7</accession>
<gene>
    <name evidence="1" type="ORF">PoB_001836600</name>
</gene>
<dbReference type="PANTHER" id="PTHR46060:SF1">
    <property type="entry name" value="MARINER MOS1 TRANSPOSASE-LIKE PROTEIN"/>
    <property type="match status" value="1"/>
</dbReference>
<dbReference type="Proteomes" id="UP000735302">
    <property type="component" value="Unassembled WGS sequence"/>
</dbReference>
<keyword evidence="2" id="KW-1185">Reference proteome</keyword>
<dbReference type="PANTHER" id="PTHR46060">
    <property type="entry name" value="MARINER MOS1 TRANSPOSASE-LIKE PROTEIN"/>
    <property type="match status" value="1"/>
</dbReference>
<evidence type="ECO:0000313" key="2">
    <source>
        <dbReference type="Proteomes" id="UP000735302"/>
    </source>
</evidence>